<organism evidence="1 2">
    <name type="scientific">Vararia minispora EC-137</name>
    <dbReference type="NCBI Taxonomy" id="1314806"/>
    <lineage>
        <taxon>Eukaryota</taxon>
        <taxon>Fungi</taxon>
        <taxon>Dikarya</taxon>
        <taxon>Basidiomycota</taxon>
        <taxon>Agaricomycotina</taxon>
        <taxon>Agaricomycetes</taxon>
        <taxon>Russulales</taxon>
        <taxon>Lachnocladiaceae</taxon>
        <taxon>Vararia</taxon>
    </lineage>
</organism>
<comment type="caution">
    <text evidence="1">The sequence shown here is derived from an EMBL/GenBank/DDBJ whole genome shotgun (WGS) entry which is preliminary data.</text>
</comment>
<evidence type="ECO:0000313" key="1">
    <source>
        <dbReference type="EMBL" id="KAI0029645.1"/>
    </source>
</evidence>
<reference evidence="1" key="2">
    <citation type="journal article" date="2022" name="New Phytol.">
        <title>Evolutionary transition to the ectomycorrhizal habit in the genomes of a hyperdiverse lineage of mushroom-forming fungi.</title>
        <authorList>
            <person name="Looney B."/>
            <person name="Miyauchi S."/>
            <person name="Morin E."/>
            <person name="Drula E."/>
            <person name="Courty P.E."/>
            <person name="Kohler A."/>
            <person name="Kuo A."/>
            <person name="LaButti K."/>
            <person name="Pangilinan J."/>
            <person name="Lipzen A."/>
            <person name="Riley R."/>
            <person name="Andreopoulos W."/>
            <person name="He G."/>
            <person name="Johnson J."/>
            <person name="Nolan M."/>
            <person name="Tritt A."/>
            <person name="Barry K.W."/>
            <person name="Grigoriev I.V."/>
            <person name="Nagy L.G."/>
            <person name="Hibbett D."/>
            <person name="Henrissat B."/>
            <person name="Matheny P.B."/>
            <person name="Labbe J."/>
            <person name="Martin F.M."/>
        </authorList>
    </citation>
    <scope>NUCLEOTIDE SEQUENCE</scope>
    <source>
        <strain evidence="1">EC-137</strain>
    </source>
</reference>
<keyword evidence="2" id="KW-1185">Reference proteome</keyword>
<sequence>MAKTWLITGANRGIGLELVRQLALDAANTVVACCRNPNTASGLGDLVASAQGRIHVIPLDVGDPASISSSVSLAKPALEEHGLDYLINNAAINHGMDNVLEDMSSEILMRTFQVNVIGPALMAQAYLPFLEKPGVRGVIMNMTSGLASIGLDFEKCPSYSISKAAVNMLTTKQSRARKNLIPFVIDPGWVKTEMGGPGAELEPAESVEGMLKLLKNADSSYAGKFFRYDGSTLPW</sequence>
<evidence type="ECO:0000313" key="2">
    <source>
        <dbReference type="Proteomes" id="UP000814128"/>
    </source>
</evidence>
<gene>
    <name evidence="1" type="ORF">K488DRAFT_80062</name>
</gene>
<accession>A0ACB8QDH7</accession>
<reference evidence="1" key="1">
    <citation type="submission" date="2021-02" db="EMBL/GenBank/DDBJ databases">
        <authorList>
            <consortium name="DOE Joint Genome Institute"/>
            <person name="Ahrendt S."/>
            <person name="Looney B.P."/>
            <person name="Miyauchi S."/>
            <person name="Morin E."/>
            <person name="Drula E."/>
            <person name="Courty P.E."/>
            <person name="Chicoki N."/>
            <person name="Fauchery L."/>
            <person name="Kohler A."/>
            <person name="Kuo A."/>
            <person name="Labutti K."/>
            <person name="Pangilinan J."/>
            <person name="Lipzen A."/>
            <person name="Riley R."/>
            <person name="Andreopoulos W."/>
            <person name="He G."/>
            <person name="Johnson J."/>
            <person name="Barry K.W."/>
            <person name="Grigoriev I.V."/>
            <person name="Nagy L."/>
            <person name="Hibbett D."/>
            <person name="Henrissat B."/>
            <person name="Matheny P.B."/>
            <person name="Labbe J."/>
            <person name="Martin F."/>
        </authorList>
    </citation>
    <scope>NUCLEOTIDE SEQUENCE</scope>
    <source>
        <strain evidence="1">EC-137</strain>
    </source>
</reference>
<proteinExistence type="predicted"/>
<name>A0ACB8QDH7_9AGAM</name>
<dbReference type="EMBL" id="MU273664">
    <property type="protein sequence ID" value="KAI0029645.1"/>
    <property type="molecule type" value="Genomic_DNA"/>
</dbReference>
<dbReference type="Proteomes" id="UP000814128">
    <property type="component" value="Unassembled WGS sequence"/>
</dbReference>
<protein>
    <submittedName>
        <fullName evidence="1">Uncharacterized protein</fullName>
    </submittedName>
</protein>